<evidence type="ECO:0000313" key="7">
    <source>
        <dbReference type="EMBL" id="QIM53449.1"/>
    </source>
</evidence>
<accession>A0A6G8IK05</accession>
<dbReference type="Gene3D" id="1.20.1260.100">
    <property type="entry name" value="TspO/MBR protein"/>
    <property type="match status" value="1"/>
</dbReference>
<dbReference type="PANTHER" id="PTHR10057:SF0">
    <property type="entry name" value="TRANSLOCATOR PROTEIN"/>
    <property type="match status" value="1"/>
</dbReference>
<proteinExistence type="inferred from homology"/>
<dbReference type="InterPro" id="IPR004307">
    <property type="entry name" value="TspO_MBR"/>
</dbReference>
<dbReference type="InterPro" id="IPR038330">
    <property type="entry name" value="TspO/MBR-related_sf"/>
</dbReference>
<dbReference type="AlphaFoldDB" id="A0A6G8IK05"/>
<dbReference type="KEGG" id="hcz:G9Q37_15425"/>
<dbReference type="PANTHER" id="PTHR10057">
    <property type="entry name" value="PERIPHERAL-TYPE BENZODIAZEPINE RECEPTOR"/>
    <property type="match status" value="1"/>
</dbReference>
<protein>
    <submittedName>
        <fullName evidence="7">Tryptophan-rich sensory protein</fullName>
    </submittedName>
</protein>
<keyword evidence="4 6" id="KW-1133">Transmembrane helix</keyword>
<dbReference type="Pfam" id="PF03073">
    <property type="entry name" value="TspO_MBR"/>
    <property type="match status" value="1"/>
</dbReference>
<dbReference type="FunFam" id="1.20.1260.100:FF:000001">
    <property type="entry name" value="translocator protein 2"/>
    <property type="match status" value="1"/>
</dbReference>
<reference evidence="7 8" key="1">
    <citation type="submission" date="2020-03" db="EMBL/GenBank/DDBJ databases">
        <title>Hydrogenophaga sp. nov. isolated from cyanobacterial mat.</title>
        <authorList>
            <person name="Thorat V."/>
            <person name="Kirdat K."/>
            <person name="Tiwarekar B."/>
            <person name="Costa E.D."/>
            <person name="Yadav A."/>
        </authorList>
    </citation>
    <scope>NUCLEOTIDE SEQUENCE [LARGE SCALE GENOMIC DNA]</scope>
    <source>
        <strain evidence="7 8">BA0156</strain>
    </source>
</reference>
<dbReference type="PIRSF" id="PIRSF005859">
    <property type="entry name" value="PBR"/>
    <property type="match status" value="1"/>
</dbReference>
<dbReference type="GO" id="GO:0033013">
    <property type="term" value="P:tetrapyrrole metabolic process"/>
    <property type="evidence" value="ECO:0007669"/>
    <property type="project" value="UniProtKB-ARBA"/>
</dbReference>
<keyword evidence="5 6" id="KW-0472">Membrane</keyword>
<dbReference type="GO" id="GO:0016020">
    <property type="term" value="C:membrane"/>
    <property type="evidence" value="ECO:0007669"/>
    <property type="project" value="UniProtKB-SubCell"/>
</dbReference>
<feature type="transmembrane region" description="Helical" evidence="6">
    <location>
        <begin position="105"/>
        <end position="126"/>
    </location>
</feature>
<dbReference type="Proteomes" id="UP000503162">
    <property type="component" value="Chromosome"/>
</dbReference>
<keyword evidence="8" id="KW-1185">Reference proteome</keyword>
<dbReference type="EMBL" id="CP049989">
    <property type="protein sequence ID" value="QIM53449.1"/>
    <property type="molecule type" value="Genomic_DNA"/>
</dbReference>
<comment type="subcellular location">
    <subcellularLocation>
        <location evidence="1">Membrane</location>
        <topology evidence="1">Multi-pass membrane protein</topology>
    </subcellularLocation>
</comment>
<evidence type="ECO:0000256" key="5">
    <source>
        <dbReference type="ARBA" id="ARBA00023136"/>
    </source>
</evidence>
<evidence type="ECO:0000256" key="1">
    <source>
        <dbReference type="ARBA" id="ARBA00004141"/>
    </source>
</evidence>
<feature type="transmembrane region" description="Helical" evidence="6">
    <location>
        <begin position="51"/>
        <end position="69"/>
    </location>
</feature>
<evidence type="ECO:0000256" key="4">
    <source>
        <dbReference type="ARBA" id="ARBA00022989"/>
    </source>
</evidence>
<comment type="similarity">
    <text evidence="2">Belongs to the TspO/BZRP family.</text>
</comment>
<sequence>MPSRSPTTGLMAFIAFTAIAAALGAWASADARTFYAALTLPPWAPPGSVFGPVWTVLYLSMAVAAWLVWRRHGWQGARWALSLYGVQLVANALWSWLFFGWRLGYWAFADVVLLWLLIAATVAAFFTRHRGAALLLLPYWAWVSFATALTWTVWRANPALLGT</sequence>
<keyword evidence="3 6" id="KW-0812">Transmembrane</keyword>
<feature type="transmembrane region" description="Helical" evidence="6">
    <location>
        <begin position="81"/>
        <end position="99"/>
    </location>
</feature>
<evidence type="ECO:0000313" key="8">
    <source>
        <dbReference type="Proteomes" id="UP000503162"/>
    </source>
</evidence>
<dbReference type="CDD" id="cd15904">
    <property type="entry name" value="TSPO_MBR"/>
    <property type="match status" value="1"/>
</dbReference>
<gene>
    <name evidence="7" type="ORF">G9Q37_15425</name>
</gene>
<organism evidence="7 8">
    <name type="scientific">Hydrogenophaga crocea</name>
    <dbReference type="NCBI Taxonomy" id="2716225"/>
    <lineage>
        <taxon>Bacteria</taxon>
        <taxon>Pseudomonadati</taxon>
        <taxon>Pseudomonadota</taxon>
        <taxon>Betaproteobacteria</taxon>
        <taxon>Burkholderiales</taxon>
        <taxon>Comamonadaceae</taxon>
        <taxon>Hydrogenophaga</taxon>
    </lineage>
</organism>
<dbReference type="RefSeq" id="WP_166228527.1">
    <property type="nucleotide sequence ID" value="NZ_CP049989.1"/>
</dbReference>
<evidence type="ECO:0000256" key="6">
    <source>
        <dbReference type="SAM" id="Phobius"/>
    </source>
</evidence>
<feature type="transmembrane region" description="Helical" evidence="6">
    <location>
        <begin position="133"/>
        <end position="154"/>
    </location>
</feature>
<evidence type="ECO:0000256" key="3">
    <source>
        <dbReference type="ARBA" id="ARBA00022692"/>
    </source>
</evidence>
<name>A0A6G8IK05_9BURK</name>
<evidence type="ECO:0000256" key="2">
    <source>
        <dbReference type="ARBA" id="ARBA00007524"/>
    </source>
</evidence>